<organism evidence="1 2">
    <name type="scientific">Pseudobutyrivibrio xylanivorans</name>
    <dbReference type="NCBI Taxonomy" id="185007"/>
    <lineage>
        <taxon>Bacteria</taxon>
        <taxon>Bacillati</taxon>
        <taxon>Bacillota</taxon>
        <taxon>Clostridia</taxon>
        <taxon>Lachnospirales</taxon>
        <taxon>Lachnospiraceae</taxon>
        <taxon>Pseudobutyrivibrio</taxon>
    </lineage>
</organism>
<evidence type="ECO:0000313" key="2">
    <source>
        <dbReference type="Proteomes" id="UP000327030"/>
    </source>
</evidence>
<accession>A0A5P6VMD5</accession>
<sequence>MNIEKFREVIKRREYVEDISCGEWADGIEECQNLLTDILSEDITATIDFLNNECTASEYSWISEVLEEVVEKKPNTELVKCYKELMTKFPEECATYNIAGAVEGAEAILRWEAEHGKDSD</sequence>
<proteinExistence type="predicted"/>
<evidence type="ECO:0000313" key="1">
    <source>
        <dbReference type="EMBL" id="QFJ53580.1"/>
    </source>
</evidence>
<dbReference type="RefSeq" id="WP_151622083.1">
    <property type="nucleotide sequence ID" value="NZ_CP043028.1"/>
</dbReference>
<dbReference type="OrthoDB" id="1190548at2"/>
<name>A0A5P6VMD5_PSEXY</name>
<dbReference type="Proteomes" id="UP000327030">
    <property type="component" value="Chromosome 1"/>
</dbReference>
<protein>
    <submittedName>
        <fullName evidence="1">Uncharacterized protein</fullName>
    </submittedName>
</protein>
<gene>
    <name evidence="1" type="ORF">FXF36_01210</name>
</gene>
<dbReference type="EMBL" id="CP043028">
    <property type="protein sequence ID" value="QFJ53580.1"/>
    <property type="molecule type" value="Genomic_DNA"/>
</dbReference>
<dbReference type="AlphaFoldDB" id="A0A5P6VMD5"/>
<dbReference type="KEGG" id="pxv:FXF36_01210"/>
<reference evidence="2" key="1">
    <citation type="submission" date="2019-08" db="EMBL/GenBank/DDBJ databases">
        <title>Complete Genome Sequence of the Polysaccharide-Degrading Rumen Bacterium Pseudobutyrivibrio xylanivorans MA3014.</title>
        <authorList>
            <person name="Palevich N."/>
            <person name="Maclean P.H."/>
            <person name="Kelly W.J."/>
            <person name="Leahy S.C."/>
            <person name="Rakonjac J."/>
            <person name="Attwood G.T."/>
        </authorList>
    </citation>
    <scope>NUCLEOTIDE SEQUENCE [LARGE SCALE GENOMIC DNA]</scope>
    <source>
        <strain evidence="2">MA3014</strain>
    </source>
</reference>